<evidence type="ECO:0000313" key="2">
    <source>
        <dbReference type="Proteomes" id="UP000306552"/>
    </source>
</evidence>
<sequence>MRNYFKNILLLTIFITAISCSVETETHIVKTPVLELKATGPLFQGPNTATVTWEYSLEELFSETENEIVIENARVSTIKIIPQKNVEYPNLGKVVMEMKPKNTNMTRVGLLETNFDNSQANNFNVAEVQEDFNEAFKDEKLTFVADFDMLDEEYFDDLTFDLVATFEIQTRK</sequence>
<proteinExistence type="predicted"/>
<dbReference type="AlphaFoldDB" id="A0A4U5TW30"/>
<keyword evidence="2" id="KW-1185">Reference proteome</keyword>
<dbReference type="EMBL" id="SWMU01000001">
    <property type="protein sequence ID" value="TKS57438.1"/>
    <property type="molecule type" value="Genomic_DNA"/>
</dbReference>
<dbReference type="OrthoDB" id="1433169at2"/>
<evidence type="ECO:0008006" key="3">
    <source>
        <dbReference type="Google" id="ProtNLM"/>
    </source>
</evidence>
<dbReference type="Proteomes" id="UP000306552">
    <property type="component" value="Unassembled WGS sequence"/>
</dbReference>
<protein>
    <recommendedName>
        <fullName evidence="3">Lipoprotein</fullName>
    </recommendedName>
</protein>
<evidence type="ECO:0000313" key="1">
    <source>
        <dbReference type="EMBL" id="TKS57438.1"/>
    </source>
</evidence>
<organism evidence="1 2">
    <name type="scientific">Mesohalobacter halotolerans</name>
    <dbReference type="NCBI Taxonomy" id="1883405"/>
    <lineage>
        <taxon>Bacteria</taxon>
        <taxon>Pseudomonadati</taxon>
        <taxon>Bacteroidota</taxon>
        <taxon>Flavobacteriia</taxon>
        <taxon>Flavobacteriales</taxon>
        <taxon>Flavobacteriaceae</taxon>
        <taxon>Mesohalobacter</taxon>
    </lineage>
</organism>
<dbReference type="RefSeq" id="WP_138931139.1">
    <property type="nucleotide sequence ID" value="NZ_SWMU01000001.1"/>
</dbReference>
<accession>A0A4U5TW30</accession>
<reference evidence="1 2" key="1">
    <citation type="submission" date="2019-04" db="EMBL/GenBank/DDBJ databases">
        <title>Psychroflexus halotolerans sp. nov., isolated from a marine solar saltern.</title>
        <authorList>
            <person name="Feng X."/>
        </authorList>
    </citation>
    <scope>NUCLEOTIDE SEQUENCE [LARGE SCALE GENOMIC DNA]</scope>
    <source>
        <strain evidence="1 2">WDS2C27</strain>
    </source>
</reference>
<name>A0A4U5TW30_9FLAO</name>
<gene>
    <name evidence="1" type="ORF">FCN74_03185</name>
</gene>
<dbReference type="PROSITE" id="PS51257">
    <property type="entry name" value="PROKAR_LIPOPROTEIN"/>
    <property type="match status" value="1"/>
</dbReference>
<comment type="caution">
    <text evidence="1">The sequence shown here is derived from an EMBL/GenBank/DDBJ whole genome shotgun (WGS) entry which is preliminary data.</text>
</comment>